<feature type="region of interest" description="Disordered" evidence="1">
    <location>
        <begin position="1"/>
        <end position="43"/>
    </location>
</feature>
<comment type="caution">
    <text evidence="2">The sequence shown here is derived from an EMBL/GenBank/DDBJ whole genome shotgun (WGS) entry which is preliminary data.</text>
</comment>
<proteinExistence type="predicted"/>
<feature type="compositionally biased region" description="Basic residues" evidence="1">
    <location>
        <begin position="76"/>
        <end position="91"/>
    </location>
</feature>
<reference evidence="2" key="2">
    <citation type="submission" date="2021-02" db="EMBL/GenBank/DDBJ databases">
        <authorList>
            <person name="Kimball J.A."/>
            <person name="Haas M.W."/>
            <person name="Macchietto M."/>
            <person name="Kono T."/>
            <person name="Duquette J."/>
            <person name="Shao M."/>
        </authorList>
    </citation>
    <scope>NUCLEOTIDE SEQUENCE</scope>
    <source>
        <tissue evidence="2">Fresh leaf tissue</tissue>
    </source>
</reference>
<evidence type="ECO:0000313" key="2">
    <source>
        <dbReference type="EMBL" id="KAG8052344.1"/>
    </source>
</evidence>
<evidence type="ECO:0000313" key="3">
    <source>
        <dbReference type="Proteomes" id="UP000729402"/>
    </source>
</evidence>
<dbReference type="Proteomes" id="UP000729402">
    <property type="component" value="Unassembled WGS sequence"/>
</dbReference>
<feature type="region of interest" description="Disordered" evidence="1">
    <location>
        <begin position="63"/>
        <end position="91"/>
    </location>
</feature>
<dbReference type="AlphaFoldDB" id="A0A8J5SAY0"/>
<protein>
    <submittedName>
        <fullName evidence="2">Uncharacterized protein</fullName>
    </submittedName>
</protein>
<reference evidence="2" key="1">
    <citation type="journal article" date="2021" name="bioRxiv">
        <title>Whole Genome Assembly and Annotation of Northern Wild Rice, Zizania palustris L., Supports a Whole Genome Duplication in the Zizania Genus.</title>
        <authorList>
            <person name="Haas M."/>
            <person name="Kono T."/>
            <person name="Macchietto M."/>
            <person name="Millas R."/>
            <person name="McGilp L."/>
            <person name="Shao M."/>
            <person name="Duquette J."/>
            <person name="Hirsch C.N."/>
            <person name="Kimball J."/>
        </authorList>
    </citation>
    <scope>NUCLEOTIDE SEQUENCE</scope>
    <source>
        <tissue evidence="2">Fresh leaf tissue</tissue>
    </source>
</reference>
<dbReference type="EMBL" id="JAAALK010000288">
    <property type="protein sequence ID" value="KAG8052344.1"/>
    <property type="molecule type" value="Genomic_DNA"/>
</dbReference>
<accession>A0A8J5SAY0</accession>
<name>A0A8J5SAY0_ZIZPA</name>
<sequence>MWWLMATPSPGERWRPQALASDSDPKPQQAEATPSPVDAMSRRSEEIYAGETTLRRLPVVGGATSASSAAVQHQSVARRRRGSGRRHGGEM</sequence>
<feature type="compositionally biased region" description="Low complexity" evidence="1">
    <location>
        <begin position="63"/>
        <end position="75"/>
    </location>
</feature>
<keyword evidence="3" id="KW-1185">Reference proteome</keyword>
<gene>
    <name evidence="2" type="ORF">GUJ93_ZPchr0001g30707</name>
</gene>
<evidence type="ECO:0000256" key="1">
    <source>
        <dbReference type="SAM" id="MobiDB-lite"/>
    </source>
</evidence>
<organism evidence="2 3">
    <name type="scientific">Zizania palustris</name>
    <name type="common">Northern wild rice</name>
    <dbReference type="NCBI Taxonomy" id="103762"/>
    <lineage>
        <taxon>Eukaryota</taxon>
        <taxon>Viridiplantae</taxon>
        <taxon>Streptophyta</taxon>
        <taxon>Embryophyta</taxon>
        <taxon>Tracheophyta</taxon>
        <taxon>Spermatophyta</taxon>
        <taxon>Magnoliopsida</taxon>
        <taxon>Liliopsida</taxon>
        <taxon>Poales</taxon>
        <taxon>Poaceae</taxon>
        <taxon>BOP clade</taxon>
        <taxon>Oryzoideae</taxon>
        <taxon>Oryzeae</taxon>
        <taxon>Zizaniinae</taxon>
        <taxon>Zizania</taxon>
    </lineage>
</organism>